<dbReference type="CDD" id="cd08267">
    <property type="entry name" value="MDR1"/>
    <property type="match status" value="1"/>
</dbReference>
<dbReference type="PANTHER" id="PTHR11695:SF294">
    <property type="entry name" value="RETICULON-4-INTERACTING PROTEIN 1, MITOCHONDRIAL"/>
    <property type="match status" value="1"/>
</dbReference>
<reference evidence="2" key="1">
    <citation type="journal article" date="2017" name="bioRxiv">
        <title>Conservation of a gene cluster reveals novel cercosporin biosynthetic mechanisms and extends production to the genus Colletotrichum.</title>
        <authorList>
            <person name="de Jonge R."/>
            <person name="Ebert M.K."/>
            <person name="Huitt-Roehl C.R."/>
            <person name="Pal P."/>
            <person name="Suttle J.C."/>
            <person name="Spanner R.E."/>
            <person name="Neubauer J.D."/>
            <person name="Jurick W.M.II."/>
            <person name="Stott K.A."/>
            <person name="Secor G.A."/>
            <person name="Thomma B.P.H.J."/>
            <person name="Van de Peer Y."/>
            <person name="Townsend C.A."/>
            <person name="Bolton M.D."/>
        </authorList>
    </citation>
    <scope>NUCLEOTIDE SEQUENCE [LARGE SCALE GENOMIC DNA]</scope>
    <source>
        <strain evidence="2">CBS538.71</strain>
    </source>
</reference>
<proteinExistence type="predicted"/>
<protein>
    <recommendedName>
        <fullName evidence="3">Enoyl reductase (ER) domain-containing protein</fullName>
    </recommendedName>
</protein>
<dbReference type="PANTHER" id="PTHR11695">
    <property type="entry name" value="ALCOHOL DEHYDROGENASE RELATED"/>
    <property type="match status" value="1"/>
</dbReference>
<dbReference type="STRING" id="357750.A0A2S6BYT6"/>
<evidence type="ECO:0008006" key="3">
    <source>
        <dbReference type="Google" id="ProtNLM"/>
    </source>
</evidence>
<dbReference type="Proteomes" id="UP000237631">
    <property type="component" value="Unassembled WGS sequence"/>
</dbReference>
<comment type="caution">
    <text evidence="1">The sequence shown here is derived from an EMBL/GenBank/DDBJ whole genome shotgun (WGS) entry which is preliminary data.</text>
</comment>
<dbReference type="SUPFAM" id="SSF50129">
    <property type="entry name" value="GroES-like"/>
    <property type="match status" value="1"/>
</dbReference>
<dbReference type="Pfam" id="PF13602">
    <property type="entry name" value="ADH_zinc_N_2"/>
    <property type="match status" value="1"/>
</dbReference>
<dbReference type="InterPro" id="IPR050700">
    <property type="entry name" value="YIM1/Zinc_Alcohol_DH_Fams"/>
</dbReference>
<evidence type="ECO:0000313" key="1">
    <source>
        <dbReference type="EMBL" id="PPJ52637.1"/>
    </source>
</evidence>
<dbReference type="Gene3D" id="3.40.50.720">
    <property type="entry name" value="NAD(P)-binding Rossmann-like Domain"/>
    <property type="match status" value="1"/>
</dbReference>
<dbReference type="EMBL" id="PNEN01001678">
    <property type="protein sequence ID" value="PPJ52637.1"/>
    <property type="molecule type" value="Genomic_DNA"/>
</dbReference>
<keyword evidence="2" id="KW-1185">Reference proteome</keyword>
<dbReference type="OrthoDB" id="201656at2759"/>
<name>A0A2S6BYT6_9PEZI</name>
<sequence>MDFARRIIEPADGLTFKLGQIVFGTAGSGGIVGGALADYTIATNSRVAALPDSVSLVASASATVCRITAYQSIIPYAKAGSSVFTNGGSGGTGVLGTSSLCGLDADVTTTCSAANVDLCKSLGADKVIDYKKSNILQSLIASGRTVYVAVGAPIAFKTLWHMIAMRLWPGFLGRGQRKVTTLMAEINSNDLAVIGKWMQDGRIKPVIDETFKFEDAPKAFEKLKTGRAKGKIVVEVSAEASTST</sequence>
<evidence type="ECO:0000313" key="2">
    <source>
        <dbReference type="Proteomes" id="UP000237631"/>
    </source>
</evidence>
<dbReference type="SUPFAM" id="SSF51735">
    <property type="entry name" value="NAD(P)-binding Rossmann-fold domains"/>
    <property type="match status" value="1"/>
</dbReference>
<dbReference type="InterPro" id="IPR011032">
    <property type="entry name" value="GroES-like_sf"/>
</dbReference>
<accession>A0A2S6BYT6</accession>
<dbReference type="Gene3D" id="3.90.180.10">
    <property type="entry name" value="Medium-chain alcohol dehydrogenases, catalytic domain"/>
    <property type="match status" value="1"/>
</dbReference>
<dbReference type="AlphaFoldDB" id="A0A2S6BYT6"/>
<dbReference type="GO" id="GO:0005739">
    <property type="term" value="C:mitochondrion"/>
    <property type="evidence" value="ECO:0007669"/>
    <property type="project" value="TreeGrafter"/>
</dbReference>
<gene>
    <name evidence="1" type="ORF">CBER1_11415</name>
</gene>
<dbReference type="InterPro" id="IPR036291">
    <property type="entry name" value="NAD(P)-bd_dom_sf"/>
</dbReference>
<organism evidence="1 2">
    <name type="scientific">Cercospora berteroae</name>
    <dbReference type="NCBI Taxonomy" id="357750"/>
    <lineage>
        <taxon>Eukaryota</taxon>
        <taxon>Fungi</taxon>
        <taxon>Dikarya</taxon>
        <taxon>Ascomycota</taxon>
        <taxon>Pezizomycotina</taxon>
        <taxon>Dothideomycetes</taxon>
        <taxon>Dothideomycetidae</taxon>
        <taxon>Mycosphaerellales</taxon>
        <taxon>Mycosphaerellaceae</taxon>
        <taxon>Cercospora</taxon>
    </lineage>
</organism>